<sequence length="93" mass="9987">MSNQIPVGLPDSCYSIGPRTGAPVQIYRGDSTLYGVHVRESVDALNARHGVDRRTEAAMMGGATKGWESPYADPAHYDDEGCYTGPREGDIDG</sequence>
<comment type="caution">
    <text evidence="2">The sequence shown here is derived from an EMBL/GenBank/DDBJ whole genome shotgun (WGS) entry which is preliminary data.</text>
</comment>
<dbReference type="AlphaFoldDB" id="D1PNA8"/>
<dbReference type="RefSeq" id="WP_007047203.1">
    <property type="nucleotide sequence ID" value="NZ_GG704769.1"/>
</dbReference>
<dbReference type="HOGENOM" id="CLU_2398488_0_0_9"/>
<gene>
    <name evidence="2" type="ORF">SUBVAR_05827</name>
</gene>
<protein>
    <submittedName>
        <fullName evidence="2">Uncharacterized protein</fullName>
    </submittedName>
</protein>
<dbReference type="Proteomes" id="UP000003438">
    <property type="component" value="Unassembled WGS sequence"/>
</dbReference>
<dbReference type="STRING" id="411471.SUBVAR_05827"/>
<evidence type="ECO:0000256" key="1">
    <source>
        <dbReference type="SAM" id="MobiDB-lite"/>
    </source>
</evidence>
<proteinExistence type="predicted"/>
<organism evidence="2 3">
    <name type="scientific">Subdoligranulum variabile DSM 15176</name>
    <dbReference type="NCBI Taxonomy" id="411471"/>
    <lineage>
        <taxon>Bacteria</taxon>
        <taxon>Bacillati</taxon>
        <taxon>Bacillota</taxon>
        <taxon>Clostridia</taxon>
        <taxon>Eubacteriales</taxon>
        <taxon>Oscillospiraceae</taxon>
        <taxon>Subdoligranulum</taxon>
    </lineage>
</organism>
<reference evidence="2" key="1">
    <citation type="submission" date="2009-12" db="EMBL/GenBank/DDBJ databases">
        <authorList>
            <person name="Weinstock G."/>
            <person name="Sodergren E."/>
            <person name="Clifton S."/>
            <person name="Fulton L."/>
            <person name="Fulton B."/>
            <person name="Courtney L."/>
            <person name="Fronick C."/>
            <person name="Harrison M."/>
            <person name="Strong C."/>
            <person name="Farmer C."/>
            <person name="Delahaunty K."/>
            <person name="Markovic C."/>
            <person name="Hall O."/>
            <person name="Minx P."/>
            <person name="Tomlinson C."/>
            <person name="Mitreva M."/>
            <person name="Nelson J."/>
            <person name="Hou S."/>
            <person name="Wollam A."/>
            <person name="Pepin K.H."/>
            <person name="Johnson M."/>
            <person name="Bhonagiri V."/>
            <person name="Nash W.E."/>
            <person name="Warren W."/>
            <person name="Chinwalla A."/>
            <person name="Mardis E.R."/>
            <person name="Wilson R.K."/>
        </authorList>
    </citation>
    <scope>NUCLEOTIDE SEQUENCE [LARGE SCALE GENOMIC DNA]</scope>
    <source>
        <strain evidence="2">DSM 15176</strain>
    </source>
</reference>
<keyword evidence="3" id="KW-1185">Reference proteome</keyword>
<evidence type="ECO:0000313" key="3">
    <source>
        <dbReference type="Proteomes" id="UP000003438"/>
    </source>
</evidence>
<dbReference type="EMBL" id="ACBY02000023">
    <property type="protein sequence ID" value="EFB76043.1"/>
    <property type="molecule type" value="Genomic_DNA"/>
</dbReference>
<name>D1PNA8_9FIRM</name>
<feature type="region of interest" description="Disordered" evidence="1">
    <location>
        <begin position="68"/>
        <end position="93"/>
    </location>
</feature>
<evidence type="ECO:0000313" key="2">
    <source>
        <dbReference type="EMBL" id="EFB76043.1"/>
    </source>
</evidence>
<accession>D1PNA8</accession>
<dbReference type="OrthoDB" id="2594680at2"/>